<evidence type="ECO:0000259" key="3">
    <source>
        <dbReference type="Pfam" id="PF21348"/>
    </source>
</evidence>
<dbReference type="PANTHER" id="PTHR43118:SF1">
    <property type="entry name" value="RHAMNOGALACTURONAN LYASE (EUROFUNG)"/>
    <property type="match status" value="1"/>
</dbReference>
<dbReference type="PANTHER" id="PTHR43118">
    <property type="entry name" value="RHAMNOGALACTURONAN LYASE (EUROFUNG)"/>
    <property type="match status" value="1"/>
</dbReference>
<dbReference type="SUPFAM" id="SSF69318">
    <property type="entry name" value="Integrin alpha N-terminal domain"/>
    <property type="match status" value="1"/>
</dbReference>
<evidence type="ECO:0000256" key="1">
    <source>
        <dbReference type="SAM" id="Phobius"/>
    </source>
</evidence>
<proteinExistence type="predicted"/>
<organism evidence="4 5">
    <name type="scientific">Bacteroides clarus YIT 12056</name>
    <dbReference type="NCBI Taxonomy" id="762984"/>
    <lineage>
        <taxon>Bacteria</taxon>
        <taxon>Pseudomonadati</taxon>
        <taxon>Bacteroidota</taxon>
        <taxon>Bacteroidia</taxon>
        <taxon>Bacteroidales</taxon>
        <taxon>Bacteroidaceae</taxon>
        <taxon>Bacteroides</taxon>
    </lineage>
</organism>
<accession>A0ABN0CPF8</accession>
<feature type="domain" description="Rhamnogalacturonan I lyase beta-sheet" evidence="2">
    <location>
        <begin position="44"/>
        <end position="124"/>
    </location>
</feature>
<dbReference type="InterPro" id="IPR013783">
    <property type="entry name" value="Ig-like_fold"/>
</dbReference>
<protein>
    <submittedName>
        <fullName evidence="4">FG-GAP repeat protein</fullName>
    </submittedName>
</protein>
<sequence length="654" mass="73655">EKQYSRNPRTEKDMRKHLYYLIASMLIITISLNARTNYNYKKLQRENLGRGVVAIRKDASTVTISWRYLSSDPMDTEFNVYRNGEKITSQPVSTGTLYNDAYTSRNAATYEVRPVVKGKETNHKNGRYTLPANAPTGYIRIPMNKPANGVTPAGETYTYSPNDASIGDIDGDGEYEIILKWDPSNSHDNAHDGYTGEVLIDCYRLNGEQLWRINLGKNIRAGAHYTQFMVYDLDNDGKAEVVMRTADGSIDGKGNIIGDATADYREPGEMYTPRKKKGDTRTPEPRLRNQGRIFKGKEYLTVFSGMTGEALQSIDYIPQRNELRGWGDNRANRSDRFLACIAYLDGIHPSVVMCRGYYTRTVLAAFNWDGKNLTNSWTFDTNEPGNENFAGQGNHNLRVADIDGDGCDEIVYGSMTVDHNGKGLYSTGMGHGDALHLTQFDPSNPRLQIWACHENKKDGSTFRDAATGKVIFQLPHHTDVGRCMAADIDPTHPGVEMWSARSEGIRNIKGEIVASKVKKLPMNMAVWWDGDLLREMLDKNIISKYNWRVETCTPLVTFEGTAGNNGTKSNPCLQGDIIGDWREEVLLRTTDNTALRLYVSTVPTEYRFHTFLEDPVYRISIATQNVGYNQPTQPGFYFGPDLKGVFRGCRLKQK</sequence>
<dbReference type="EMBL" id="AFBM01000012">
    <property type="protein sequence ID" value="EGF52653.1"/>
    <property type="molecule type" value="Genomic_DNA"/>
</dbReference>
<gene>
    <name evidence="4" type="ORF">HMPREF9445_01479</name>
</gene>
<feature type="domain" description="Rhamnogalacturonan lyase family 11 C-terminal" evidence="3">
    <location>
        <begin position="138"/>
        <end position="266"/>
    </location>
</feature>
<comment type="caution">
    <text evidence="4">The sequence shown here is derived from an EMBL/GenBank/DDBJ whole genome shotgun (WGS) entry which is preliminary data.</text>
</comment>
<dbReference type="CDD" id="cd10318">
    <property type="entry name" value="RGL11"/>
    <property type="match status" value="1"/>
</dbReference>
<feature type="non-terminal residue" evidence="4">
    <location>
        <position position="1"/>
    </location>
</feature>
<evidence type="ECO:0000313" key="5">
    <source>
        <dbReference type="Proteomes" id="UP000010321"/>
    </source>
</evidence>
<dbReference type="Gene3D" id="2.60.40.10">
    <property type="entry name" value="Immunoglobulins"/>
    <property type="match status" value="1"/>
</dbReference>
<keyword evidence="5" id="KW-1185">Reference proteome</keyword>
<name>A0ABN0CPF8_9BACE</name>
<keyword evidence="1" id="KW-0472">Membrane</keyword>
<keyword evidence="1" id="KW-0812">Transmembrane</keyword>
<keyword evidence="1" id="KW-1133">Transmembrane helix</keyword>
<dbReference type="Pfam" id="PF21348">
    <property type="entry name" value="RGL11_C"/>
    <property type="match status" value="2"/>
</dbReference>
<reference evidence="4 5" key="1">
    <citation type="submission" date="2011-02" db="EMBL/GenBank/DDBJ databases">
        <authorList>
            <person name="Weinstock G."/>
            <person name="Sodergren E."/>
            <person name="Clifton S."/>
            <person name="Fulton L."/>
            <person name="Fulton B."/>
            <person name="Courtney L."/>
            <person name="Fronick C."/>
            <person name="Harrison M."/>
            <person name="Strong C."/>
            <person name="Farmer C."/>
            <person name="Delahaunty K."/>
            <person name="Markovic C."/>
            <person name="Hall O."/>
            <person name="Minx P."/>
            <person name="Tomlinson C."/>
            <person name="Mitreva M."/>
            <person name="Hou S."/>
            <person name="Chen J."/>
            <person name="Wollam A."/>
            <person name="Pepin K.H."/>
            <person name="Johnson M."/>
            <person name="Bhonagiri V."/>
            <person name="Zhang X."/>
            <person name="Suruliraj S."/>
            <person name="Warren W."/>
            <person name="Chinwalla A."/>
            <person name="Mardis E.R."/>
            <person name="Wilson R.K."/>
        </authorList>
    </citation>
    <scope>NUCLEOTIDE SEQUENCE [LARGE SCALE GENOMIC DNA]</scope>
    <source>
        <strain evidence="4 5">YIT 12056</strain>
    </source>
</reference>
<dbReference type="InterPro" id="IPR034641">
    <property type="entry name" value="RGL11"/>
</dbReference>
<evidence type="ECO:0000313" key="4">
    <source>
        <dbReference type="EMBL" id="EGF52653.1"/>
    </source>
</evidence>
<dbReference type="Proteomes" id="UP000010321">
    <property type="component" value="Unassembled WGS sequence"/>
</dbReference>
<evidence type="ECO:0000259" key="2">
    <source>
        <dbReference type="Pfam" id="PF18370"/>
    </source>
</evidence>
<dbReference type="Pfam" id="PF18370">
    <property type="entry name" value="RGI_lyase"/>
    <property type="match status" value="1"/>
</dbReference>
<dbReference type="InterPro" id="IPR028994">
    <property type="entry name" value="Integrin_alpha_N"/>
</dbReference>
<feature type="transmembrane region" description="Helical" evidence="1">
    <location>
        <begin position="18"/>
        <end position="34"/>
    </location>
</feature>
<dbReference type="InterPro" id="IPR041624">
    <property type="entry name" value="RGI_lyase"/>
</dbReference>
<dbReference type="InterPro" id="IPR049366">
    <property type="entry name" value="RGL11_C"/>
</dbReference>
<feature type="domain" description="Rhamnogalacturonan lyase family 11 C-terminal" evidence="3">
    <location>
        <begin position="289"/>
        <end position="643"/>
    </location>
</feature>